<organism evidence="2 3">
    <name type="scientific">Steinernema carpocapsae</name>
    <name type="common">Entomopathogenic nematode</name>
    <dbReference type="NCBI Taxonomy" id="34508"/>
    <lineage>
        <taxon>Eukaryota</taxon>
        <taxon>Metazoa</taxon>
        <taxon>Ecdysozoa</taxon>
        <taxon>Nematoda</taxon>
        <taxon>Chromadorea</taxon>
        <taxon>Rhabditida</taxon>
        <taxon>Tylenchina</taxon>
        <taxon>Panagrolaimomorpha</taxon>
        <taxon>Strongyloidoidea</taxon>
        <taxon>Steinernematidae</taxon>
        <taxon>Steinernema</taxon>
    </lineage>
</organism>
<feature type="transmembrane region" description="Helical" evidence="1">
    <location>
        <begin position="45"/>
        <end position="68"/>
    </location>
</feature>
<keyword evidence="1" id="KW-0812">Transmembrane</keyword>
<name>A0A4U5MJV6_STECR</name>
<keyword evidence="3" id="KW-1185">Reference proteome</keyword>
<evidence type="ECO:0000256" key="1">
    <source>
        <dbReference type="SAM" id="Phobius"/>
    </source>
</evidence>
<reference evidence="2 3" key="1">
    <citation type="journal article" date="2015" name="Genome Biol.">
        <title>Comparative genomics of Steinernema reveals deeply conserved gene regulatory networks.</title>
        <authorList>
            <person name="Dillman A.R."/>
            <person name="Macchietto M."/>
            <person name="Porter C.F."/>
            <person name="Rogers A."/>
            <person name="Williams B."/>
            <person name="Antoshechkin I."/>
            <person name="Lee M.M."/>
            <person name="Goodwin Z."/>
            <person name="Lu X."/>
            <person name="Lewis E.E."/>
            <person name="Goodrich-Blair H."/>
            <person name="Stock S.P."/>
            <person name="Adams B.J."/>
            <person name="Sternberg P.W."/>
            <person name="Mortazavi A."/>
        </authorList>
    </citation>
    <scope>NUCLEOTIDE SEQUENCE [LARGE SCALE GENOMIC DNA]</scope>
    <source>
        <strain evidence="2 3">ALL</strain>
    </source>
</reference>
<sequence>MLLNYIILSILLKSGWILYACLLLCFAVDRLFYFIKTSRHMRASLVTGLILVSWVVFLSFIVVCLPDFGYTFDTSVGRIGWFLYNTQGANVMAKIESYINLMFSGITLALYLVLFFCSLS</sequence>
<dbReference type="AlphaFoldDB" id="A0A4U5MJV6"/>
<feature type="transmembrane region" description="Helical" evidence="1">
    <location>
        <begin position="98"/>
        <end position="119"/>
    </location>
</feature>
<comment type="caution">
    <text evidence="2">The sequence shown here is derived from an EMBL/GenBank/DDBJ whole genome shotgun (WGS) entry which is preliminary data.</text>
</comment>
<evidence type="ECO:0000313" key="3">
    <source>
        <dbReference type="Proteomes" id="UP000298663"/>
    </source>
</evidence>
<feature type="transmembrane region" description="Helical" evidence="1">
    <location>
        <begin position="6"/>
        <end position="33"/>
    </location>
</feature>
<keyword evidence="1" id="KW-0472">Membrane</keyword>
<dbReference type="Proteomes" id="UP000298663">
    <property type="component" value="Unassembled WGS sequence"/>
</dbReference>
<gene>
    <name evidence="2" type="ORF">L596_021804</name>
</gene>
<reference evidence="2 3" key="2">
    <citation type="journal article" date="2019" name="G3 (Bethesda)">
        <title>Hybrid Assembly of the Genome of the Entomopathogenic Nematode Steinernema carpocapsae Identifies the X-Chromosome.</title>
        <authorList>
            <person name="Serra L."/>
            <person name="Macchietto M."/>
            <person name="Macias-Munoz A."/>
            <person name="McGill C.J."/>
            <person name="Rodriguez I.M."/>
            <person name="Rodriguez B."/>
            <person name="Murad R."/>
            <person name="Mortazavi A."/>
        </authorList>
    </citation>
    <scope>NUCLEOTIDE SEQUENCE [LARGE SCALE GENOMIC DNA]</scope>
    <source>
        <strain evidence="2 3">ALL</strain>
    </source>
</reference>
<accession>A0A4U5MJV6</accession>
<keyword evidence="1" id="KW-1133">Transmembrane helix</keyword>
<dbReference type="EMBL" id="AZBU02000007">
    <property type="protein sequence ID" value="TKR69674.1"/>
    <property type="molecule type" value="Genomic_DNA"/>
</dbReference>
<proteinExistence type="predicted"/>
<protein>
    <submittedName>
        <fullName evidence="2">Uncharacterized protein</fullName>
    </submittedName>
</protein>
<evidence type="ECO:0000313" key="2">
    <source>
        <dbReference type="EMBL" id="TKR69674.1"/>
    </source>
</evidence>